<keyword evidence="8" id="KW-0333">Golgi apparatus</keyword>
<evidence type="ECO:0000256" key="10">
    <source>
        <dbReference type="ARBA" id="ARBA00023180"/>
    </source>
</evidence>
<reference evidence="12" key="1">
    <citation type="submission" date="2025-08" db="UniProtKB">
        <authorList>
            <consortium name="RefSeq"/>
        </authorList>
    </citation>
    <scope>IDENTIFICATION</scope>
    <source>
        <tissue evidence="12">Testes</tissue>
    </source>
</reference>
<evidence type="ECO:0000256" key="5">
    <source>
        <dbReference type="ARBA" id="ARBA00022692"/>
    </source>
</evidence>
<keyword evidence="6" id="KW-0735">Signal-anchor</keyword>
<comment type="similarity">
    <text evidence="2">Belongs to the glycosyltransferase 29 family.</text>
</comment>
<dbReference type="InterPro" id="IPR001675">
    <property type="entry name" value="Glyco_trans_29"/>
</dbReference>
<protein>
    <submittedName>
        <fullName evidence="12">Alpha-N-acetylneuraminide alpha-2,8-sialyltransferase-like</fullName>
    </submittedName>
</protein>
<dbReference type="PANTHER" id="PTHR11987">
    <property type="entry name" value="ALPHA-2,8-SIALYLTRANSFERASE"/>
    <property type="match status" value="1"/>
</dbReference>
<evidence type="ECO:0000256" key="1">
    <source>
        <dbReference type="ARBA" id="ARBA00004323"/>
    </source>
</evidence>
<evidence type="ECO:0000256" key="7">
    <source>
        <dbReference type="ARBA" id="ARBA00022989"/>
    </source>
</evidence>
<dbReference type="GeneID" id="102800638"/>
<dbReference type="Gene3D" id="3.90.1480.20">
    <property type="entry name" value="Glycosyl transferase family 29"/>
    <property type="match status" value="1"/>
</dbReference>
<gene>
    <name evidence="12" type="primary">LOC102800638</name>
</gene>
<dbReference type="PANTHER" id="PTHR11987:SF53">
    <property type="entry name" value="ALPHA-2,8-SIALYLTRANSFERASE 8F-LIKE"/>
    <property type="match status" value="1"/>
</dbReference>
<dbReference type="CDD" id="cd23963">
    <property type="entry name" value="GT29_ST8SIA"/>
    <property type="match status" value="1"/>
</dbReference>
<keyword evidence="10" id="KW-0325">Glycoprotein</keyword>
<organism evidence="11 12">
    <name type="scientific">Saccoglossus kowalevskii</name>
    <name type="common">Acorn worm</name>
    <dbReference type="NCBI Taxonomy" id="10224"/>
    <lineage>
        <taxon>Eukaryota</taxon>
        <taxon>Metazoa</taxon>
        <taxon>Hemichordata</taxon>
        <taxon>Enteropneusta</taxon>
        <taxon>Harrimaniidae</taxon>
        <taxon>Saccoglossus</taxon>
    </lineage>
</organism>
<sequence>MSDIFEFTRRSRMRQIYRHWPFLSVNPTSGPGYMDEFKLALNHQIKSLPESAIESLLPGDLHNTDKKTTFSGKPAQDIIVDFVLQIPKQTPVDTRVVSHTPSTDLVRHIPTPTAAVASNTPVATKADEAMKTTSNKTHIDSFKNTLEILKEQIAKLIPSEQEVRIYTENVSMTTTGHAHTRYIIPPKQTCALVGNGGIILDSTCGADIDSNDFVIRCNEPEISGFERDVGNKTDLIIVNKQVLRHFYSWYSNNKVSILASARETSCLLNESIICHPTGFVRKQVNASIADPLIQFSKNGLDIPFLMANAALQGSSGNFKKFLPLHGHPSMGMKAIVAAMSFCKHLTVYGFYPYRFAPDGHEVFYHYYGREANKTCEDGVRGKHHLNEEFELIRTLHENNVIRLVLEKCQ</sequence>
<keyword evidence="9" id="KW-0472">Membrane</keyword>
<accession>A0ABM0MJL1</accession>
<name>A0ABM0MJL1_SACKO</name>
<proteinExistence type="inferred from homology"/>
<evidence type="ECO:0000256" key="6">
    <source>
        <dbReference type="ARBA" id="ARBA00022968"/>
    </source>
</evidence>
<evidence type="ECO:0000256" key="4">
    <source>
        <dbReference type="ARBA" id="ARBA00022679"/>
    </source>
</evidence>
<evidence type="ECO:0000256" key="9">
    <source>
        <dbReference type="ARBA" id="ARBA00023136"/>
    </source>
</evidence>
<keyword evidence="4" id="KW-0808">Transferase</keyword>
<evidence type="ECO:0000313" key="11">
    <source>
        <dbReference type="Proteomes" id="UP000694865"/>
    </source>
</evidence>
<comment type="subcellular location">
    <subcellularLocation>
        <location evidence="1">Golgi apparatus membrane</location>
        <topology evidence="1">Single-pass type II membrane protein</topology>
    </subcellularLocation>
</comment>
<evidence type="ECO:0000256" key="8">
    <source>
        <dbReference type="ARBA" id="ARBA00023034"/>
    </source>
</evidence>
<dbReference type="RefSeq" id="XP_006820202.1">
    <property type="nucleotide sequence ID" value="XM_006820139.1"/>
</dbReference>
<dbReference type="Proteomes" id="UP000694865">
    <property type="component" value="Unplaced"/>
</dbReference>
<evidence type="ECO:0000256" key="3">
    <source>
        <dbReference type="ARBA" id="ARBA00022676"/>
    </source>
</evidence>
<keyword evidence="11" id="KW-1185">Reference proteome</keyword>
<evidence type="ECO:0000256" key="2">
    <source>
        <dbReference type="ARBA" id="ARBA00006003"/>
    </source>
</evidence>
<keyword evidence="5" id="KW-0812">Transmembrane</keyword>
<keyword evidence="3" id="KW-0328">Glycosyltransferase</keyword>
<dbReference type="InterPro" id="IPR038578">
    <property type="entry name" value="GT29-like_sf"/>
</dbReference>
<keyword evidence="7" id="KW-1133">Transmembrane helix</keyword>
<dbReference type="InterPro" id="IPR050943">
    <property type="entry name" value="Glycosyltr_29_Sialyltrsf"/>
</dbReference>
<dbReference type="Pfam" id="PF00777">
    <property type="entry name" value="Glyco_transf_29"/>
    <property type="match status" value="1"/>
</dbReference>
<evidence type="ECO:0000313" key="12">
    <source>
        <dbReference type="RefSeq" id="XP_006820202.1"/>
    </source>
</evidence>